<dbReference type="GO" id="GO:0070095">
    <property type="term" value="F:fructose-6-phosphate binding"/>
    <property type="evidence" value="ECO:0007669"/>
    <property type="project" value="TreeGrafter"/>
</dbReference>
<protein>
    <recommendedName>
        <fullName evidence="4">6-phosphofructokinase</fullName>
        <ecNumber evidence="4">2.7.1.11</ecNumber>
    </recommendedName>
</protein>
<dbReference type="PANTHER" id="PTHR13697">
    <property type="entry name" value="PHOSPHOFRUCTOKINASE"/>
    <property type="match status" value="1"/>
</dbReference>
<evidence type="ECO:0000256" key="2">
    <source>
        <dbReference type="ARBA" id="ARBA00004496"/>
    </source>
</evidence>
<evidence type="ECO:0000256" key="12">
    <source>
        <dbReference type="ARBA" id="ARBA00023152"/>
    </source>
</evidence>
<reference evidence="16 17" key="1">
    <citation type="submission" date="2021-04" db="EMBL/GenBank/DDBJ databases">
        <title>Genome analysis of Polyangium sp.</title>
        <authorList>
            <person name="Li Y."/>
            <person name="Wang J."/>
        </authorList>
    </citation>
    <scope>NUCLEOTIDE SEQUENCE [LARGE SCALE GENOMIC DNA]</scope>
    <source>
        <strain evidence="16 17">SDU14</strain>
    </source>
</reference>
<evidence type="ECO:0000313" key="17">
    <source>
        <dbReference type="Proteomes" id="UP001151081"/>
    </source>
</evidence>
<keyword evidence="5" id="KW-0963">Cytoplasm</keyword>
<proteinExistence type="inferred from homology"/>
<comment type="pathway">
    <text evidence="3">Carbohydrate degradation; glycolysis; D-glyceraldehyde 3-phosphate and glycerone phosphate from D-glucose: step 3/4.</text>
</comment>
<evidence type="ECO:0000256" key="7">
    <source>
        <dbReference type="ARBA" id="ARBA00022723"/>
    </source>
</evidence>
<evidence type="ECO:0000256" key="10">
    <source>
        <dbReference type="ARBA" id="ARBA00022840"/>
    </source>
</evidence>
<evidence type="ECO:0000256" key="13">
    <source>
        <dbReference type="ARBA" id="ARBA00038478"/>
    </source>
</evidence>
<dbReference type="Pfam" id="PF00365">
    <property type="entry name" value="PFK"/>
    <property type="match status" value="1"/>
</dbReference>
<dbReference type="GO" id="GO:0042802">
    <property type="term" value="F:identical protein binding"/>
    <property type="evidence" value="ECO:0007669"/>
    <property type="project" value="TreeGrafter"/>
</dbReference>
<dbReference type="GO" id="GO:0046872">
    <property type="term" value="F:metal ion binding"/>
    <property type="evidence" value="ECO:0007669"/>
    <property type="project" value="UniProtKB-KW"/>
</dbReference>
<dbReference type="EC" id="2.7.1.11" evidence="4"/>
<comment type="catalytic activity">
    <reaction evidence="14">
        <text>beta-D-fructose 6-phosphate + ATP = beta-D-fructose 1,6-bisphosphate + ADP + H(+)</text>
        <dbReference type="Rhea" id="RHEA:16109"/>
        <dbReference type="ChEBI" id="CHEBI:15378"/>
        <dbReference type="ChEBI" id="CHEBI:30616"/>
        <dbReference type="ChEBI" id="CHEBI:32966"/>
        <dbReference type="ChEBI" id="CHEBI:57634"/>
        <dbReference type="ChEBI" id="CHEBI:456216"/>
        <dbReference type="EC" id="2.7.1.11"/>
    </reaction>
</comment>
<dbReference type="PRINTS" id="PR00476">
    <property type="entry name" value="PHFRCTKINASE"/>
</dbReference>
<comment type="subcellular location">
    <subcellularLocation>
        <location evidence="2">Cytoplasm</location>
    </subcellularLocation>
</comment>
<keyword evidence="8" id="KW-0547">Nucleotide-binding</keyword>
<keyword evidence="9" id="KW-0418">Kinase</keyword>
<evidence type="ECO:0000256" key="8">
    <source>
        <dbReference type="ARBA" id="ARBA00022741"/>
    </source>
</evidence>
<comment type="similarity">
    <text evidence="13">Belongs to the phosphofructokinase type A (PFKA) family.</text>
</comment>
<evidence type="ECO:0000256" key="9">
    <source>
        <dbReference type="ARBA" id="ARBA00022777"/>
    </source>
</evidence>
<dbReference type="GO" id="GO:0048029">
    <property type="term" value="F:monosaccharide binding"/>
    <property type="evidence" value="ECO:0007669"/>
    <property type="project" value="TreeGrafter"/>
</dbReference>
<comment type="cofactor">
    <cofactor evidence="1">
        <name>Mg(2+)</name>
        <dbReference type="ChEBI" id="CHEBI:18420"/>
    </cofactor>
</comment>
<evidence type="ECO:0000313" key="16">
    <source>
        <dbReference type="EMBL" id="MDC3985469.1"/>
    </source>
</evidence>
<evidence type="ECO:0000256" key="5">
    <source>
        <dbReference type="ARBA" id="ARBA00022490"/>
    </source>
</evidence>
<evidence type="ECO:0000256" key="1">
    <source>
        <dbReference type="ARBA" id="ARBA00001946"/>
    </source>
</evidence>
<dbReference type="Gene3D" id="3.40.50.460">
    <property type="entry name" value="Phosphofructokinase domain"/>
    <property type="match status" value="1"/>
</dbReference>
<keyword evidence="12" id="KW-0324">Glycolysis</keyword>
<gene>
    <name evidence="16" type="ORF">KEG57_33630</name>
</gene>
<dbReference type="InterPro" id="IPR000023">
    <property type="entry name" value="Phosphofructokinase_dom"/>
</dbReference>
<feature type="domain" description="Phosphofructokinase" evidence="15">
    <location>
        <begin position="22"/>
        <end position="285"/>
    </location>
</feature>
<keyword evidence="6 16" id="KW-0808">Transferase</keyword>
<keyword evidence="11" id="KW-0460">Magnesium</keyword>
<keyword evidence="10" id="KW-0067">ATP-binding</keyword>
<dbReference type="InterPro" id="IPR035966">
    <property type="entry name" value="PKF_sf"/>
</dbReference>
<evidence type="ECO:0000256" key="4">
    <source>
        <dbReference type="ARBA" id="ARBA00012055"/>
    </source>
</evidence>
<name>A0A9X3X7Z7_9BACT</name>
<dbReference type="SUPFAM" id="SSF53784">
    <property type="entry name" value="Phosphofructokinase"/>
    <property type="match status" value="1"/>
</dbReference>
<dbReference type="GO" id="GO:0003872">
    <property type="term" value="F:6-phosphofructokinase activity"/>
    <property type="evidence" value="ECO:0007669"/>
    <property type="project" value="UniProtKB-EC"/>
</dbReference>
<dbReference type="EMBL" id="JAGTJJ010000029">
    <property type="protein sequence ID" value="MDC3985469.1"/>
    <property type="molecule type" value="Genomic_DNA"/>
</dbReference>
<comment type="caution">
    <text evidence="16">The sequence shown here is derived from an EMBL/GenBank/DDBJ whole genome shotgun (WGS) entry which is preliminary data.</text>
</comment>
<dbReference type="GO" id="GO:0030388">
    <property type="term" value="P:fructose 1,6-bisphosphate metabolic process"/>
    <property type="evidence" value="ECO:0007669"/>
    <property type="project" value="TreeGrafter"/>
</dbReference>
<keyword evidence="7" id="KW-0479">Metal-binding</keyword>
<dbReference type="GO" id="GO:0005945">
    <property type="term" value="C:6-phosphofructokinase complex"/>
    <property type="evidence" value="ECO:0007669"/>
    <property type="project" value="TreeGrafter"/>
</dbReference>
<evidence type="ECO:0000256" key="11">
    <source>
        <dbReference type="ARBA" id="ARBA00022842"/>
    </source>
</evidence>
<sequence>MTNLVEFGTPAAMPPSERRLLLVFDGGNAPGYASVAVALTEEASRRGYEVWAATEGFRSLTHDATSEPRFERLIVSRRERYALLAKGIPARSMGRRVLDAGSDFRSERYLGFHDGQNRRAAADTLRTQGFSHLVGVGGNGTFEGLRALLGEMNPRLPTGFMNVSIDNDLAGDRAIGFLTGVEAGATIARGLYEDAYTHKRIYLLEMMGNRSGRHALHCGVAARAHLIVLPFFQFPDAVLRETAAALSRADYALVVVAEGYERERRAREMPGASASEFLRRQLEAAGLADSAQKRVIAEPFSRYLRGVRPAFLEISAAYVKASLLFDAFEEGRTEVMPFVLASNDVGVRPFHLVAREDRVERAFLPLLARLQIPGFSTWIRDNFTSEKTSL</sequence>
<evidence type="ECO:0000256" key="3">
    <source>
        <dbReference type="ARBA" id="ARBA00004679"/>
    </source>
</evidence>
<evidence type="ECO:0000256" key="6">
    <source>
        <dbReference type="ARBA" id="ARBA00022679"/>
    </source>
</evidence>
<dbReference type="Gene3D" id="3.40.50.450">
    <property type="match status" value="1"/>
</dbReference>
<evidence type="ECO:0000256" key="14">
    <source>
        <dbReference type="ARBA" id="ARBA00048070"/>
    </source>
</evidence>
<dbReference type="PANTHER" id="PTHR13697:SF4">
    <property type="entry name" value="ATP-DEPENDENT 6-PHOSPHOFRUCTOKINASE"/>
    <property type="match status" value="1"/>
</dbReference>
<accession>A0A9X3X7Z7</accession>
<evidence type="ECO:0000259" key="15">
    <source>
        <dbReference type="Pfam" id="PF00365"/>
    </source>
</evidence>
<dbReference type="RefSeq" id="WP_272428240.1">
    <property type="nucleotide sequence ID" value="NZ_JAGTJJ010000029.1"/>
</dbReference>
<dbReference type="GO" id="GO:0006002">
    <property type="term" value="P:fructose 6-phosphate metabolic process"/>
    <property type="evidence" value="ECO:0007669"/>
    <property type="project" value="InterPro"/>
</dbReference>
<dbReference type="GO" id="GO:0016208">
    <property type="term" value="F:AMP binding"/>
    <property type="evidence" value="ECO:0007669"/>
    <property type="project" value="TreeGrafter"/>
</dbReference>
<keyword evidence="17" id="KW-1185">Reference proteome</keyword>
<organism evidence="16 17">
    <name type="scientific">Polyangium jinanense</name>
    <dbReference type="NCBI Taxonomy" id="2829994"/>
    <lineage>
        <taxon>Bacteria</taxon>
        <taxon>Pseudomonadati</taxon>
        <taxon>Myxococcota</taxon>
        <taxon>Polyangia</taxon>
        <taxon>Polyangiales</taxon>
        <taxon>Polyangiaceae</taxon>
        <taxon>Polyangium</taxon>
    </lineage>
</organism>
<dbReference type="AlphaFoldDB" id="A0A9X3X7Z7"/>
<dbReference type="GO" id="GO:0005524">
    <property type="term" value="F:ATP binding"/>
    <property type="evidence" value="ECO:0007669"/>
    <property type="project" value="UniProtKB-KW"/>
</dbReference>
<dbReference type="Proteomes" id="UP001151081">
    <property type="component" value="Unassembled WGS sequence"/>
</dbReference>
<dbReference type="GO" id="GO:0061621">
    <property type="term" value="P:canonical glycolysis"/>
    <property type="evidence" value="ECO:0007669"/>
    <property type="project" value="TreeGrafter"/>
</dbReference>
<dbReference type="InterPro" id="IPR022953">
    <property type="entry name" value="ATP_PFK"/>
</dbReference>